<gene>
    <name evidence="5" type="ORF">O0I10_005347</name>
</gene>
<feature type="region of interest" description="Disordered" evidence="4">
    <location>
        <begin position="493"/>
        <end position="529"/>
    </location>
</feature>
<evidence type="ECO:0000256" key="4">
    <source>
        <dbReference type="SAM" id="MobiDB-lite"/>
    </source>
</evidence>
<feature type="compositionally biased region" description="Acidic residues" evidence="4">
    <location>
        <begin position="359"/>
        <end position="383"/>
    </location>
</feature>
<feature type="region of interest" description="Disordered" evidence="4">
    <location>
        <begin position="33"/>
        <end position="58"/>
    </location>
</feature>
<feature type="compositionally biased region" description="Polar residues" evidence="4">
    <location>
        <begin position="237"/>
        <end position="246"/>
    </location>
</feature>
<evidence type="ECO:0000256" key="2">
    <source>
        <dbReference type="ARBA" id="ARBA00022737"/>
    </source>
</evidence>
<protein>
    <recommendedName>
        <fullName evidence="7">WD40 repeat-like protein</fullName>
    </recommendedName>
</protein>
<name>A0AAD7V629_9FUNG</name>
<feature type="compositionally biased region" description="Pro residues" evidence="4">
    <location>
        <begin position="95"/>
        <end position="109"/>
    </location>
</feature>
<proteinExistence type="predicted"/>
<dbReference type="PROSITE" id="PS00678">
    <property type="entry name" value="WD_REPEATS_1"/>
    <property type="match status" value="2"/>
</dbReference>
<keyword evidence="6" id="KW-1185">Reference proteome</keyword>
<feature type="compositionally biased region" description="Low complexity" evidence="4">
    <location>
        <begin position="327"/>
        <end position="340"/>
    </location>
</feature>
<dbReference type="GO" id="GO:0048188">
    <property type="term" value="C:Set1C/COMPASS complex"/>
    <property type="evidence" value="ECO:0007669"/>
    <property type="project" value="TreeGrafter"/>
</dbReference>
<feature type="repeat" description="WD" evidence="3">
    <location>
        <begin position="743"/>
        <end position="777"/>
    </location>
</feature>
<dbReference type="InterPro" id="IPR036322">
    <property type="entry name" value="WD40_repeat_dom_sf"/>
</dbReference>
<feature type="region of interest" description="Disordered" evidence="4">
    <location>
        <begin position="89"/>
        <end position="384"/>
    </location>
</feature>
<evidence type="ECO:0000313" key="6">
    <source>
        <dbReference type="Proteomes" id="UP001234581"/>
    </source>
</evidence>
<dbReference type="SMART" id="SM00320">
    <property type="entry name" value="WD40"/>
    <property type="match status" value="6"/>
</dbReference>
<feature type="region of interest" description="Disordered" evidence="4">
    <location>
        <begin position="1"/>
        <end position="21"/>
    </location>
</feature>
<feature type="repeat" description="WD" evidence="3">
    <location>
        <begin position="778"/>
        <end position="821"/>
    </location>
</feature>
<dbReference type="GO" id="GO:0042393">
    <property type="term" value="F:histone binding"/>
    <property type="evidence" value="ECO:0007669"/>
    <property type="project" value="TreeGrafter"/>
</dbReference>
<feature type="compositionally biased region" description="Polar residues" evidence="4">
    <location>
        <begin position="493"/>
        <end position="507"/>
    </location>
</feature>
<dbReference type="Pfam" id="PF00400">
    <property type="entry name" value="WD40"/>
    <property type="match status" value="3"/>
</dbReference>
<feature type="compositionally biased region" description="Low complexity" evidence="4">
    <location>
        <begin position="43"/>
        <end position="58"/>
    </location>
</feature>
<feature type="compositionally biased region" description="Polar residues" evidence="4">
    <location>
        <begin position="348"/>
        <end position="357"/>
    </location>
</feature>
<feature type="compositionally biased region" description="Acidic residues" evidence="4">
    <location>
        <begin position="150"/>
        <end position="159"/>
    </location>
</feature>
<dbReference type="SUPFAM" id="SSF50978">
    <property type="entry name" value="WD40 repeat-like"/>
    <property type="match status" value="1"/>
</dbReference>
<dbReference type="InterPro" id="IPR015943">
    <property type="entry name" value="WD40/YVTN_repeat-like_dom_sf"/>
</dbReference>
<dbReference type="InterPro" id="IPR019775">
    <property type="entry name" value="WD40_repeat_CS"/>
</dbReference>
<evidence type="ECO:0000313" key="5">
    <source>
        <dbReference type="EMBL" id="KAJ8658965.1"/>
    </source>
</evidence>
<dbReference type="GeneID" id="83212760"/>
<dbReference type="Proteomes" id="UP001234581">
    <property type="component" value="Unassembled WGS sequence"/>
</dbReference>
<dbReference type="RefSeq" id="XP_058343878.1">
    <property type="nucleotide sequence ID" value="XM_058485392.1"/>
</dbReference>
<feature type="compositionally biased region" description="Polar residues" evidence="4">
    <location>
        <begin position="197"/>
        <end position="215"/>
    </location>
</feature>
<dbReference type="PANTHER" id="PTHR22847">
    <property type="entry name" value="WD40 REPEAT PROTEIN"/>
    <property type="match status" value="1"/>
</dbReference>
<dbReference type="InterPro" id="IPR020472">
    <property type="entry name" value="WD40_PAC1"/>
</dbReference>
<evidence type="ECO:0008006" key="7">
    <source>
        <dbReference type="Google" id="ProtNLM"/>
    </source>
</evidence>
<comment type="caution">
    <text evidence="5">The sequence shown here is derived from an EMBL/GenBank/DDBJ whole genome shotgun (WGS) entry which is preliminary data.</text>
</comment>
<evidence type="ECO:0000256" key="1">
    <source>
        <dbReference type="ARBA" id="ARBA00022574"/>
    </source>
</evidence>
<feature type="compositionally biased region" description="Polar residues" evidence="4">
    <location>
        <begin position="263"/>
        <end position="280"/>
    </location>
</feature>
<feature type="compositionally biased region" description="Low complexity" evidence="4">
    <location>
        <begin position="247"/>
        <end position="258"/>
    </location>
</feature>
<keyword evidence="1 3" id="KW-0853">WD repeat</keyword>
<keyword evidence="2" id="KW-0677">Repeat</keyword>
<dbReference type="CDD" id="cd00167">
    <property type="entry name" value="SANT"/>
    <property type="match status" value="1"/>
</dbReference>
<dbReference type="PANTHER" id="PTHR22847:SF637">
    <property type="entry name" value="WD REPEAT DOMAIN 5B"/>
    <property type="match status" value="1"/>
</dbReference>
<dbReference type="InterPro" id="IPR001680">
    <property type="entry name" value="WD40_rpt"/>
</dbReference>
<dbReference type="PRINTS" id="PR00320">
    <property type="entry name" value="GPROTEINBRPT"/>
</dbReference>
<dbReference type="AlphaFoldDB" id="A0AAD7V629"/>
<organism evidence="5 6">
    <name type="scientific">Lichtheimia ornata</name>
    <dbReference type="NCBI Taxonomy" id="688661"/>
    <lineage>
        <taxon>Eukaryota</taxon>
        <taxon>Fungi</taxon>
        <taxon>Fungi incertae sedis</taxon>
        <taxon>Mucoromycota</taxon>
        <taxon>Mucoromycotina</taxon>
        <taxon>Mucoromycetes</taxon>
        <taxon>Mucorales</taxon>
        <taxon>Lichtheimiaceae</taxon>
        <taxon>Lichtheimia</taxon>
    </lineage>
</organism>
<feature type="repeat" description="WD" evidence="3">
    <location>
        <begin position="993"/>
        <end position="1026"/>
    </location>
</feature>
<dbReference type="InterPro" id="IPR001005">
    <property type="entry name" value="SANT/Myb"/>
</dbReference>
<dbReference type="EMBL" id="JARTCD010000021">
    <property type="protein sequence ID" value="KAJ8658965.1"/>
    <property type="molecule type" value="Genomic_DNA"/>
</dbReference>
<reference evidence="5 6" key="1">
    <citation type="submission" date="2023-03" db="EMBL/GenBank/DDBJ databases">
        <title>Genome sequence of Lichtheimia ornata CBS 291.66.</title>
        <authorList>
            <person name="Mohabir J.T."/>
            <person name="Shea T.P."/>
            <person name="Kurbessoian T."/>
            <person name="Berby B."/>
            <person name="Fontaine J."/>
            <person name="Livny J."/>
            <person name="Gnirke A."/>
            <person name="Stajich J.E."/>
            <person name="Cuomo C.A."/>
        </authorList>
    </citation>
    <scope>NUCLEOTIDE SEQUENCE [LARGE SCALE GENOMIC DNA]</scope>
    <source>
        <strain evidence="5">CBS 291.66</strain>
    </source>
</reference>
<accession>A0AAD7V629</accession>
<evidence type="ECO:0000256" key="3">
    <source>
        <dbReference type="PROSITE-ProRule" id="PRU00221"/>
    </source>
</evidence>
<dbReference type="Gene3D" id="2.130.10.10">
    <property type="entry name" value="YVTN repeat-like/Quinoprotein amine dehydrogenase"/>
    <property type="match status" value="1"/>
</dbReference>
<feature type="compositionally biased region" description="Basic and acidic residues" evidence="4">
    <location>
        <begin position="281"/>
        <end position="290"/>
    </location>
</feature>
<sequence>MDRKPRRIAPNDATQSHLSADALDSLEASPIRFIPYTMPPPARTTSTRAPPPVTTSSRPLETVFNTTAMPFPIPPPNAHANPSLPARFPVAFYMPPQPQPPASQLPPQRPATKKSNDDDLIVISSDEEGAMIRNNKRSRPKGKSMQDAINLDDEEDDVDILTVSPSPASDTQRRSAAITIDDDEEEQQTKPQEAPTAEQTKGQRQDQSTATQQNLSSTTTPSSTTPSSSTPSIATLYETTLSVDQNSSASASASSSSSPMDLETTSSEELYNDGQSSRNVSVDKAEDSLRDNLSATPITDTRPPSAEIPDTRMNQEPQYNAIKQEEQTAAELTTTPLLQPKQEENRTTTDNLPTSAADQQEDDDMDMDEEQSDDHDEDEDDDSVASAELLFESTTSSPTSTLDIDLLYALNASEMDNNNQPDWSALANLSIQDNNETTNNNNNMPTLDELTSRPIATVISLKDDGDDENRILEMLSHIDAYDLSLESLLDKANATSASVQPTSSVRNGSKRRKTNSTNGPPPAVPRKPYVPTQVWTHTTWEDWAQLQVGDWLHWPFETWEIQRIQRGVDHYNKKKLPIHNIKQEVWQLLADQLPGRRPEDCKRYWCDHEADMIQPYNHPVIIGKGKGRSEKPSQFDLVEGSKVNNHFRVASARKVLWSELDYHDSFGDGSADAIALQVIKSSRRQRGDRLKVVVASACNDQPEYNMPGNLRLWSADTKKITQLPFHRTETAQSDGTQYMWHTVTDVRVSVDQRFIYSSSHDKSARVWDARSGKLLSTLVFHEKQIHQLAVLPDRSEHVLASGSADGTAVIWRLKSGGNVGSGTVCDMAAKMPMESKDRVSIDTLAFGLGPSAGKLFTGVATGLTGAEEPAGFVQVYDASNGKGVMRLTSMTAAVCDIDVSSTGKFIASANYGGIDGQMGDGYIHIHDIRAPQVAILAKTGHTDVNVVRMSPCERYVASGSPDNETAILDIRKPDEPVFRLRHQRRADSGRLEAPNSDMGIAGIYWMSNTRQLLTGGGDASVKLWDIWGNGEMVRSYETSSNVTSLAVDEDSMVVCAGVAGSQGYVHMFTGAPL</sequence>
<dbReference type="PROSITE" id="PS50082">
    <property type="entry name" value="WD_REPEATS_2"/>
    <property type="match status" value="3"/>
</dbReference>
<dbReference type="Gene3D" id="1.10.10.60">
    <property type="entry name" value="Homeodomain-like"/>
    <property type="match status" value="1"/>
</dbReference>
<feature type="compositionally biased region" description="Low complexity" evidence="4">
    <location>
        <begin position="216"/>
        <end position="232"/>
    </location>
</feature>